<evidence type="ECO:0000313" key="2">
    <source>
        <dbReference type="Proteomes" id="UP001295684"/>
    </source>
</evidence>
<dbReference type="AlphaFoldDB" id="A0AAD1UJ18"/>
<sequence>MNKFQEKNGGMTKSADLGFRKQMSFTNSYFYNSKPHFCGRVTEENLDRSLHLEKQDVKKQGRKKVTGAAIGNESYGPLHNQKKYGYKHDLSKKSDTTKEILSGSKLPTKKHFGGNFKNFPTKNHIYAHSQKKTFTSSQVKSIPVSTTANFLGTSSCQDVDVLQGFHKKKVKYRPIQAKDAINYKSWVEKPKQDFSQTQVISKPQLEVYQETKDAYRRNKYFQSRGVFNSLW</sequence>
<organism evidence="1 2">
    <name type="scientific">Euplotes crassus</name>
    <dbReference type="NCBI Taxonomy" id="5936"/>
    <lineage>
        <taxon>Eukaryota</taxon>
        <taxon>Sar</taxon>
        <taxon>Alveolata</taxon>
        <taxon>Ciliophora</taxon>
        <taxon>Intramacronucleata</taxon>
        <taxon>Spirotrichea</taxon>
        <taxon>Hypotrichia</taxon>
        <taxon>Euplotida</taxon>
        <taxon>Euplotidae</taxon>
        <taxon>Moneuplotes</taxon>
    </lineage>
</organism>
<evidence type="ECO:0000313" key="1">
    <source>
        <dbReference type="EMBL" id="CAI2370328.1"/>
    </source>
</evidence>
<name>A0AAD1UJ18_EUPCR</name>
<gene>
    <name evidence="1" type="ORF">ECRASSUSDP1_LOCUS11639</name>
</gene>
<dbReference type="Proteomes" id="UP001295684">
    <property type="component" value="Unassembled WGS sequence"/>
</dbReference>
<protein>
    <submittedName>
        <fullName evidence="1">Uncharacterized protein</fullName>
    </submittedName>
</protein>
<proteinExistence type="predicted"/>
<dbReference type="EMBL" id="CAMPGE010011499">
    <property type="protein sequence ID" value="CAI2370328.1"/>
    <property type="molecule type" value="Genomic_DNA"/>
</dbReference>
<keyword evidence="2" id="KW-1185">Reference proteome</keyword>
<accession>A0AAD1UJ18</accession>
<comment type="caution">
    <text evidence="1">The sequence shown here is derived from an EMBL/GenBank/DDBJ whole genome shotgun (WGS) entry which is preliminary data.</text>
</comment>
<reference evidence="1" key="1">
    <citation type="submission" date="2023-07" db="EMBL/GenBank/DDBJ databases">
        <authorList>
            <consortium name="AG Swart"/>
            <person name="Singh M."/>
            <person name="Singh A."/>
            <person name="Seah K."/>
            <person name="Emmerich C."/>
        </authorList>
    </citation>
    <scope>NUCLEOTIDE SEQUENCE</scope>
    <source>
        <strain evidence="1">DP1</strain>
    </source>
</reference>